<feature type="transmembrane region" description="Helical" evidence="5">
    <location>
        <begin position="15"/>
        <end position="33"/>
    </location>
</feature>
<dbReference type="eggNOG" id="ENOG502SAZT">
    <property type="taxonomic scope" value="Eukaryota"/>
</dbReference>
<accession>D4AYJ3</accession>
<feature type="region of interest" description="Disordered" evidence="4">
    <location>
        <begin position="52"/>
        <end position="88"/>
    </location>
</feature>
<dbReference type="EMBL" id="ABSU01000019">
    <property type="protein sequence ID" value="EFE31663.1"/>
    <property type="molecule type" value="Genomic_DNA"/>
</dbReference>
<evidence type="ECO:0000313" key="7">
    <source>
        <dbReference type="Proteomes" id="UP000008866"/>
    </source>
</evidence>
<protein>
    <recommendedName>
        <fullName evidence="3">COX assembly mitochondrial protein</fullName>
    </recommendedName>
</protein>
<dbReference type="KEGG" id="abe:ARB_01262"/>
<comment type="subcellular location">
    <subcellularLocation>
        <location evidence="3">Mitochondrion inner membrane</location>
    </subcellularLocation>
</comment>
<organism evidence="6 7">
    <name type="scientific">Arthroderma benhamiae (strain ATCC MYA-4681 / CBS 112371)</name>
    <name type="common">Trichophyton mentagrophytes</name>
    <dbReference type="NCBI Taxonomy" id="663331"/>
    <lineage>
        <taxon>Eukaryota</taxon>
        <taxon>Fungi</taxon>
        <taxon>Dikarya</taxon>
        <taxon>Ascomycota</taxon>
        <taxon>Pezizomycotina</taxon>
        <taxon>Eurotiomycetes</taxon>
        <taxon>Eurotiomycetidae</taxon>
        <taxon>Onygenales</taxon>
        <taxon>Arthrodermataceae</taxon>
        <taxon>Trichophyton</taxon>
    </lineage>
</organism>
<dbReference type="Proteomes" id="UP000008866">
    <property type="component" value="Unassembled WGS sequence"/>
</dbReference>
<keyword evidence="5" id="KW-1133">Transmembrane helix</keyword>
<dbReference type="GO" id="GO:0005743">
    <property type="term" value="C:mitochondrial inner membrane"/>
    <property type="evidence" value="ECO:0007669"/>
    <property type="project" value="UniProtKB-SubCell"/>
</dbReference>
<keyword evidence="3" id="KW-0143">Chaperone</keyword>
<evidence type="ECO:0000256" key="3">
    <source>
        <dbReference type="RuleBase" id="RU364104"/>
    </source>
</evidence>
<evidence type="ECO:0000256" key="4">
    <source>
        <dbReference type="SAM" id="MobiDB-lite"/>
    </source>
</evidence>
<keyword evidence="7" id="KW-1185">Reference proteome</keyword>
<dbReference type="AlphaFoldDB" id="D4AYJ3"/>
<reference evidence="7" key="1">
    <citation type="journal article" date="2011" name="Genome Biol.">
        <title>Comparative and functional genomics provide insights into the pathogenicity of dermatophytic fungi.</title>
        <authorList>
            <person name="Burmester A."/>
            <person name="Shelest E."/>
            <person name="Gloeckner G."/>
            <person name="Heddergott C."/>
            <person name="Schindler S."/>
            <person name="Staib P."/>
            <person name="Heidel A."/>
            <person name="Felder M."/>
            <person name="Petzold A."/>
            <person name="Szafranski K."/>
            <person name="Feuermann M."/>
            <person name="Pedruzzi I."/>
            <person name="Priebe S."/>
            <person name="Groth M."/>
            <person name="Winkler R."/>
            <person name="Li W."/>
            <person name="Kniemeyer O."/>
            <person name="Schroeckh V."/>
            <person name="Hertweck C."/>
            <person name="Hube B."/>
            <person name="White T.C."/>
            <person name="Platzer M."/>
            <person name="Guthke R."/>
            <person name="Heitman J."/>
            <person name="Woestemeyer J."/>
            <person name="Zipfel P.F."/>
            <person name="Monod M."/>
            <person name="Brakhage A.A."/>
        </authorList>
    </citation>
    <scope>NUCLEOTIDE SEQUENCE [LARGE SCALE GENOMIC DNA]</scope>
    <source>
        <strain evidence="7">ATCC MYA-4681 / CBS 112371</strain>
    </source>
</reference>
<evidence type="ECO:0000313" key="6">
    <source>
        <dbReference type="EMBL" id="EFE31663.1"/>
    </source>
</evidence>
<evidence type="ECO:0000256" key="2">
    <source>
        <dbReference type="ARBA" id="ARBA00023157"/>
    </source>
</evidence>
<feature type="compositionally biased region" description="Basic and acidic residues" evidence="4">
    <location>
        <begin position="62"/>
        <end position="74"/>
    </location>
</feature>
<evidence type="ECO:0000256" key="5">
    <source>
        <dbReference type="SAM" id="Phobius"/>
    </source>
</evidence>
<keyword evidence="5" id="KW-0812">Transmembrane</keyword>
<sequence>MKLSKIVAEEEKVKLLFFFFLIRNFCLSGGFCARRLVAEFYHRKADVEDNLGTRRSKASNRQAEDETERLKRSQSETGIKQGDRRRKEKKRLPQCIPICTQKTTSVDCEEVMTMLDECHAKGFMHKVFGNCNDIKREVNRCLYAERLKRASRNREKARENRARIEKLWDEDAAQGQMKSSS</sequence>
<dbReference type="InterPro" id="IPR013892">
    <property type="entry name" value="Cyt_c_biogenesis_Cmc1-like"/>
</dbReference>
<keyword evidence="5" id="KW-0472">Membrane</keyword>
<gene>
    <name evidence="6" type="ORF">ARB_01262</name>
</gene>
<comment type="function">
    <text evidence="3">Required for mitochondrial cytochrome c oxidase (COX) assembly and respiration.</text>
</comment>
<dbReference type="GeneID" id="9519954"/>
<name>D4AYJ3_ARTBC</name>
<proteinExistence type="inferred from homology"/>
<comment type="similarity">
    <text evidence="1 3">Belongs to the CMC family.</text>
</comment>
<dbReference type="Pfam" id="PF08583">
    <property type="entry name" value="Cmc1"/>
    <property type="match status" value="1"/>
</dbReference>
<keyword evidence="3" id="KW-0496">Mitochondrion</keyword>
<evidence type="ECO:0000256" key="1">
    <source>
        <dbReference type="ARBA" id="ARBA00007347"/>
    </source>
</evidence>
<dbReference type="HOGENOM" id="CLU_1488668_0_0_1"/>
<comment type="caution">
    <text evidence="6">The sequence shown here is derived from an EMBL/GenBank/DDBJ whole genome shotgun (WGS) entry which is preliminary data.</text>
</comment>
<dbReference type="RefSeq" id="XP_003012303.1">
    <property type="nucleotide sequence ID" value="XM_003012257.1"/>
</dbReference>
<keyword evidence="3" id="KW-0999">Mitochondrion inner membrane</keyword>
<keyword evidence="2" id="KW-1015">Disulfide bond</keyword>